<gene>
    <name evidence="2" type="ORF">ACFP3V_28430</name>
</gene>
<dbReference type="Proteomes" id="UP001596174">
    <property type="component" value="Unassembled WGS sequence"/>
</dbReference>
<dbReference type="RefSeq" id="WP_380589517.1">
    <property type="nucleotide sequence ID" value="NZ_JBHSQJ010000147.1"/>
</dbReference>
<sequence>MPAQPADLLAYGLLASFALGLLLVAATAAAQRIRAARARVRHAEAPTPVRFPHERDHGTRVGARS</sequence>
<evidence type="ECO:0000313" key="3">
    <source>
        <dbReference type="Proteomes" id="UP001596174"/>
    </source>
</evidence>
<feature type="region of interest" description="Disordered" evidence="1">
    <location>
        <begin position="44"/>
        <end position="65"/>
    </location>
</feature>
<dbReference type="EMBL" id="JBHSQJ010000147">
    <property type="protein sequence ID" value="MFC5911120.1"/>
    <property type="molecule type" value="Genomic_DNA"/>
</dbReference>
<accession>A0ABW1G8N4</accession>
<evidence type="ECO:0000256" key="1">
    <source>
        <dbReference type="SAM" id="MobiDB-lite"/>
    </source>
</evidence>
<protein>
    <recommendedName>
        <fullName evidence="4">Sensor histidine kinase</fullName>
    </recommendedName>
</protein>
<reference evidence="3" key="1">
    <citation type="journal article" date="2019" name="Int. J. Syst. Evol. Microbiol.">
        <title>The Global Catalogue of Microorganisms (GCM) 10K type strain sequencing project: providing services to taxonomists for standard genome sequencing and annotation.</title>
        <authorList>
            <consortium name="The Broad Institute Genomics Platform"/>
            <consortium name="The Broad Institute Genome Sequencing Center for Infectious Disease"/>
            <person name="Wu L."/>
            <person name="Ma J."/>
        </authorList>
    </citation>
    <scope>NUCLEOTIDE SEQUENCE [LARGE SCALE GENOMIC DNA]</scope>
    <source>
        <strain evidence="3">JCM 4816</strain>
    </source>
</reference>
<organism evidence="2 3">
    <name type="scientific">Streptacidiphilus monticola</name>
    <dbReference type="NCBI Taxonomy" id="2161674"/>
    <lineage>
        <taxon>Bacteria</taxon>
        <taxon>Bacillati</taxon>
        <taxon>Actinomycetota</taxon>
        <taxon>Actinomycetes</taxon>
        <taxon>Kitasatosporales</taxon>
        <taxon>Streptomycetaceae</taxon>
        <taxon>Streptacidiphilus</taxon>
    </lineage>
</organism>
<name>A0ABW1G8N4_9ACTN</name>
<proteinExistence type="predicted"/>
<keyword evidence="3" id="KW-1185">Reference proteome</keyword>
<evidence type="ECO:0008006" key="4">
    <source>
        <dbReference type="Google" id="ProtNLM"/>
    </source>
</evidence>
<evidence type="ECO:0000313" key="2">
    <source>
        <dbReference type="EMBL" id="MFC5911120.1"/>
    </source>
</evidence>
<comment type="caution">
    <text evidence="2">The sequence shown here is derived from an EMBL/GenBank/DDBJ whole genome shotgun (WGS) entry which is preliminary data.</text>
</comment>